<gene>
    <name evidence="1" type="ORF">BSV1_I03</name>
</gene>
<dbReference type="RefSeq" id="WP_012672221.1">
    <property type="nucleotide sequence ID" value="NC_012230.1"/>
</dbReference>
<dbReference type="PROSITE" id="PS51257">
    <property type="entry name" value="PROKAR_LIPOPROTEIN"/>
    <property type="match status" value="1"/>
</dbReference>
<dbReference type="EMBL" id="CP001523">
    <property type="protein sequence ID" value="ACN93512.1"/>
    <property type="molecule type" value="Genomic_DNA"/>
</dbReference>
<dbReference type="Proteomes" id="UP000006166">
    <property type="component" value="Plasmid SV1_lp28-4"/>
</dbReference>
<proteinExistence type="predicted"/>
<accession>A0A806CL44</accession>
<evidence type="ECO:0000313" key="1">
    <source>
        <dbReference type="EMBL" id="ACN93512.1"/>
    </source>
</evidence>
<organism evidence="1 2">
    <name type="scientific">Borreliella finlandensis</name>
    <dbReference type="NCBI Taxonomy" id="498741"/>
    <lineage>
        <taxon>Bacteria</taxon>
        <taxon>Pseudomonadati</taxon>
        <taxon>Spirochaetota</taxon>
        <taxon>Spirochaetia</taxon>
        <taxon>Spirochaetales</taxon>
        <taxon>Borreliaceae</taxon>
        <taxon>Borreliella</taxon>
    </lineage>
</organism>
<geneLocation type="plasmid" evidence="1 2">
    <name>SV1_lp28-4</name>
</geneLocation>
<name>A0A806CL44_9SPIR</name>
<dbReference type="AlphaFoldDB" id="A0A806CL44"/>
<reference evidence="1 2" key="1">
    <citation type="journal article" date="2011" name="J. Bacteriol.">
        <title>Whole genome sequence of an unusual Borrelia burgdorferi sensu lato isolate.</title>
        <authorList>
            <person name="Casjens S.R."/>
            <person name="Fraser-Liggett C.M."/>
            <person name="Mongodin E.F."/>
            <person name="Qiu W.G."/>
            <person name="Dunn J.J."/>
            <person name="Luft B.J."/>
            <person name="Schutzer S.E."/>
        </authorList>
    </citation>
    <scope>NUCLEOTIDE SEQUENCE [LARGE SCALE GENOMIC DNA]</scope>
    <source>
        <strain evidence="1 2">SV1</strain>
    </source>
</reference>
<protein>
    <submittedName>
        <fullName evidence="1">Virulent strain associated lipoprotein</fullName>
    </submittedName>
</protein>
<keyword evidence="1" id="KW-0614">Plasmid</keyword>
<keyword evidence="2" id="KW-1185">Reference proteome</keyword>
<sequence>MKYHIIANIFVFLLLACGTDFNTDQKDIKYPYNKPSIEEDPNIAI</sequence>
<evidence type="ECO:0000313" key="2">
    <source>
        <dbReference type="Proteomes" id="UP000006166"/>
    </source>
</evidence>
<keyword evidence="1" id="KW-0449">Lipoprotein</keyword>